<dbReference type="Pfam" id="PF02882">
    <property type="entry name" value="THF_DHG_CYH_C"/>
    <property type="match status" value="1"/>
</dbReference>
<feature type="domain" description="Tetrahydrofolate dehydrogenase/cyclohydrolase catalytic" evidence="13">
    <location>
        <begin position="6"/>
        <end position="120"/>
    </location>
</feature>
<comment type="caution">
    <text evidence="15">The sequence shown here is derived from an EMBL/GenBank/DDBJ whole genome shotgun (WGS) entry which is preliminary data.</text>
</comment>
<comment type="catalytic activity">
    <reaction evidence="12">
        <text>(6R)-5,10-methenyltetrahydrofolate + H2O = (6R)-10-formyltetrahydrofolate + H(+)</text>
        <dbReference type="Rhea" id="RHEA:23700"/>
        <dbReference type="ChEBI" id="CHEBI:15377"/>
        <dbReference type="ChEBI" id="CHEBI:15378"/>
        <dbReference type="ChEBI" id="CHEBI:57455"/>
        <dbReference type="ChEBI" id="CHEBI:195366"/>
        <dbReference type="EC" id="3.5.4.9"/>
    </reaction>
</comment>
<dbReference type="GO" id="GO:0005829">
    <property type="term" value="C:cytosol"/>
    <property type="evidence" value="ECO:0007669"/>
    <property type="project" value="TreeGrafter"/>
</dbReference>
<keyword evidence="7 12" id="KW-0521">NADP</keyword>
<dbReference type="PANTHER" id="PTHR48099:SF5">
    <property type="entry name" value="C-1-TETRAHYDROFOLATE SYNTHASE, CYTOPLASMIC"/>
    <property type="match status" value="1"/>
</dbReference>
<evidence type="ECO:0000256" key="5">
    <source>
        <dbReference type="ARBA" id="ARBA00022755"/>
    </source>
</evidence>
<evidence type="ECO:0000256" key="3">
    <source>
        <dbReference type="ARBA" id="ARBA00022563"/>
    </source>
</evidence>
<keyword evidence="8 12" id="KW-0560">Oxidoreductase</keyword>
<sequence>MDPLILDGRKVAQSVKNQLKLQIAELKQQDVTPKLATILVGNDEASKTYVQMKANTCHKLGMESERVFLPEETTTEELLSVIHQLNHDDTVHGILLQHPVPSQINERLAFDSIALEKDVDGVTSHGFGENTFQLGAYPCCTPAAILQVIDFYNLDLEGKHAVVIGRSPILGKPVSMMLLNRNATITVCHSKTENLPDVVKHADVVVAAVGQPKFVKGEWLKEGAIILDAGYNPGNIGDVEYETCYNKSSAITPVPGGIGPVTISMLLKHTVEAAMKQSNNLAMKLNM</sequence>
<keyword evidence="9 12" id="KW-0368">Histidine biosynthesis</keyword>
<dbReference type="Pfam" id="PF00763">
    <property type="entry name" value="THF_DHG_CYH"/>
    <property type="match status" value="1"/>
</dbReference>
<evidence type="ECO:0000259" key="13">
    <source>
        <dbReference type="Pfam" id="PF00763"/>
    </source>
</evidence>
<evidence type="ECO:0000256" key="8">
    <source>
        <dbReference type="ARBA" id="ARBA00023002"/>
    </source>
</evidence>
<keyword evidence="11 12" id="KW-0511">Multifunctional enzyme</keyword>
<dbReference type="SUPFAM" id="SSF51735">
    <property type="entry name" value="NAD(P)-binding Rossmann-fold domains"/>
    <property type="match status" value="1"/>
</dbReference>
<dbReference type="UniPathway" id="UPA00193"/>
<name>A0A4Y8II67_9BACI</name>
<dbReference type="SUPFAM" id="SSF53223">
    <property type="entry name" value="Aminoacid dehydrogenase-like, N-terminal domain"/>
    <property type="match status" value="1"/>
</dbReference>
<dbReference type="FunFam" id="3.40.50.720:FF:000094">
    <property type="entry name" value="Bifunctional protein FolD"/>
    <property type="match status" value="1"/>
</dbReference>
<evidence type="ECO:0000256" key="2">
    <source>
        <dbReference type="ARBA" id="ARBA00011738"/>
    </source>
</evidence>
<evidence type="ECO:0000259" key="14">
    <source>
        <dbReference type="Pfam" id="PF02882"/>
    </source>
</evidence>
<comment type="pathway">
    <text evidence="1 12">One-carbon metabolism; tetrahydrofolate interconversion.</text>
</comment>
<comment type="caution">
    <text evidence="12">Lacks conserved residue(s) required for the propagation of feature annotation.</text>
</comment>
<protein>
    <recommendedName>
        <fullName evidence="12">Bifunctional protein FolD</fullName>
    </recommendedName>
    <domain>
        <recommendedName>
            <fullName evidence="12">Methylenetetrahydrofolate dehydrogenase</fullName>
            <ecNumber evidence="12">1.5.1.5</ecNumber>
        </recommendedName>
    </domain>
    <domain>
        <recommendedName>
            <fullName evidence="12">Methenyltetrahydrofolate cyclohydrolase</fullName>
            <ecNumber evidence="12">3.5.4.9</ecNumber>
        </recommendedName>
    </domain>
</protein>
<dbReference type="InterPro" id="IPR036291">
    <property type="entry name" value="NAD(P)-bd_dom_sf"/>
</dbReference>
<dbReference type="GO" id="GO:0000105">
    <property type="term" value="P:L-histidine biosynthetic process"/>
    <property type="evidence" value="ECO:0007669"/>
    <property type="project" value="UniProtKB-KW"/>
</dbReference>
<dbReference type="GO" id="GO:0004477">
    <property type="term" value="F:methenyltetrahydrofolate cyclohydrolase activity"/>
    <property type="evidence" value="ECO:0007669"/>
    <property type="project" value="UniProtKB-UniRule"/>
</dbReference>
<evidence type="ECO:0000256" key="1">
    <source>
        <dbReference type="ARBA" id="ARBA00004777"/>
    </source>
</evidence>
<organism evidence="15 16">
    <name type="scientific">Filobacillus milosensis</name>
    <dbReference type="NCBI Taxonomy" id="94137"/>
    <lineage>
        <taxon>Bacteria</taxon>
        <taxon>Bacillati</taxon>
        <taxon>Bacillota</taxon>
        <taxon>Bacilli</taxon>
        <taxon>Bacillales</taxon>
        <taxon>Bacillaceae</taxon>
        <taxon>Filobacillus</taxon>
    </lineage>
</organism>
<dbReference type="GO" id="GO:0006164">
    <property type="term" value="P:purine nucleotide biosynthetic process"/>
    <property type="evidence" value="ECO:0007669"/>
    <property type="project" value="UniProtKB-KW"/>
</dbReference>
<evidence type="ECO:0000256" key="6">
    <source>
        <dbReference type="ARBA" id="ARBA00022801"/>
    </source>
</evidence>
<keyword evidence="10 12" id="KW-0486">Methionine biosynthesis</keyword>
<dbReference type="GO" id="GO:0035999">
    <property type="term" value="P:tetrahydrofolate interconversion"/>
    <property type="evidence" value="ECO:0007669"/>
    <property type="project" value="UniProtKB-UniRule"/>
</dbReference>
<comment type="similarity">
    <text evidence="12">Belongs to the tetrahydrofolate dehydrogenase/cyclohydrolase family.</text>
</comment>
<dbReference type="EMBL" id="SOPW01000015">
    <property type="protein sequence ID" value="TFB14683.1"/>
    <property type="molecule type" value="Genomic_DNA"/>
</dbReference>
<dbReference type="InterPro" id="IPR000672">
    <property type="entry name" value="THF_DH/CycHdrlase"/>
</dbReference>
<dbReference type="GO" id="GO:0004488">
    <property type="term" value="F:methylenetetrahydrofolate dehydrogenase (NADP+) activity"/>
    <property type="evidence" value="ECO:0007669"/>
    <property type="project" value="UniProtKB-UniRule"/>
</dbReference>
<dbReference type="Gene3D" id="3.40.50.720">
    <property type="entry name" value="NAD(P)-binding Rossmann-like Domain"/>
    <property type="match status" value="1"/>
</dbReference>
<keyword evidence="3 12" id="KW-0554">One-carbon metabolism</keyword>
<gene>
    <name evidence="12" type="primary">folD</name>
    <name evidence="15" type="ORF">E3U55_12845</name>
</gene>
<dbReference type="GO" id="GO:0009086">
    <property type="term" value="P:methionine biosynthetic process"/>
    <property type="evidence" value="ECO:0007669"/>
    <property type="project" value="UniProtKB-KW"/>
</dbReference>
<evidence type="ECO:0000313" key="15">
    <source>
        <dbReference type="EMBL" id="TFB14683.1"/>
    </source>
</evidence>
<comment type="catalytic activity">
    <reaction evidence="12">
        <text>(6R)-5,10-methylene-5,6,7,8-tetrahydrofolate + NADP(+) = (6R)-5,10-methenyltetrahydrofolate + NADPH</text>
        <dbReference type="Rhea" id="RHEA:22812"/>
        <dbReference type="ChEBI" id="CHEBI:15636"/>
        <dbReference type="ChEBI" id="CHEBI:57455"/>
        <dbReference type="ChEBI" id="CHEBI:57783"/>
        <dbReference type="ChEBI" id="CHEBI:58349"/>
        <dbReference type="EC" id="1.5.1.5"/>
    </reaction>
</comment>
<evidence type="ECO:0000256" key="10">
    <source>
        <dbReference type="ARBA" id="ARBA00023167"/>
    </source>
</evidence>
<dbReference type="Gene3D" id="3.40.50.10860">
    <property type="entry name" value="Leucine Dehydrogenase, chain A, domain 1"/>
    <property type="match status" value="1"/>
</dbReference>
<dbReference type="PANTHER" id="PTHR48099">
    <property type="entry name" value="C-1-TETRAHYDROFOLATE SYNTHASE, CYTOPLASMIC-RELATED"/>
    <property type="match status" value="1"/>
</dbReference>
<feature type="domain" description="Tetrahydrofolate dehydrogenase/cyclohydrolase NAD(P)-binding" evidence="14">
    <location>
        <begin position="140"/>
        <end position="277"/>
    </location>
</feature>
<accession>A0A4Y8II67</accession>
<dbReference type="InterPro" id="IPR020630">
    <property type="entry name" value="THF_DH/CycHdrlase_cat_dom"/>
</dbReference>
<evidence type="ECO:0000256" key="12">
    <source>
        <dbReference type="HAMAP-Rule" id="MF_01576"/>
    </source>
</evidence>
<dbReference type="RefSeq" id="WP_134340879.1">
    <property type="nucleotide sequence ID" value="NZ_SOPW01000015.1"/>
</dbReference>
<dbReference type="InterPro" id="IPR020631">
    <property type="entry name" value="THF_DH/CycHdrlase_NAD-bd_dom"/>
</dbReference>
<evidence type="ECO:0000256" key="9">
    <source>
        <dbReference type="ARBA" id="ARBA00023102"/>
    </source>
</evidence>
<dbReference type="FunFam" id="3.40.50.10860:FF:000005">
    <property type="entry name" value="C-1-tetrahydrofolate synthase, cytoplasmic, putative"/>
    <property type="match status" value="1"/>
</dbReference>
<proteinExistence type="inferred from homology"/>
<evidence type="ECO:0000256" key="4">
    <source>
        <dbReference type="ARBA" id="ARBA00022605"/>
    </source>
</evidence>
<comment type="subunit">
    <text evidence="2 12">Homodimer.</text>
</comment>
<dbReference type="PRINTS" id="PR00085">
    <property type="entry name" value="THFDHDRGNASE"/>
</dbReference>
<dbReference type="InterPro" id="IPR046346">
    <property type="entry name" value="Aminoacid_DH-like_N_sf"/>
</dbReference>
<reference evidence="15 16" key="1">
    <citation type="submission" date="2019-03" db="EMBL/GenBank/DDBJ databases">
        <authorList>
            <person name="He R.-H."/>
        </authorList>
    </citation>
    <scope>NUCLEOTIDE SEQUENCE [LARGE SCALE GENOMIC DNA]</scope>
    <source>
        <strain evidence="16">SH 714</strain>
    </source>
</reference>
<evidence type="ECO:0000256" key="7">
    <source>
        <dbReference type="ARBA" id="ARBA00022857"/>
    </source>
</evidence>
<keyword evidence="5 12" id="KW-0658">Purine biosynthesis</keyword>
<dbReference type="AlphaFoldDB" id="A0A4Y8II67"/>
<dbReference type="EC" id="3.5.4.9" evidence="12"/>
<evidence type="ECO:0000256" key="11">
    <source>
        <dbReference type="ARBA" id="ARBA00023268"/>
    </source>
</evidence>
<evidence type="ECO:0000313" key="16">
    <source>
        <dbReference type="Proteomes" id="UP000297975"/>
    </source>
</evidence>
<dbReference type="Proteomes" id="UP000297975">
    <property type="component" value="Unassembled WGS sequence"/>
</dbReference>
<dbReference type="EC" id="1.5.1.5" evidence="12"/>
<dbReference type="CDD" id="cd01080">
    <property type="entry name" value="NAD_bind_m-THF_DH_Cyclohyd"/>
    <property type="match status" value="1"/>
</dbReference>
<dbReference type="HAMAP" id="MF_01576">
    <property type="entry name" value="THF_DHG_CYH"/>
    <property type="match status" value="1"/>
</dbReference>
<feature type="binding site" evidence="12">
    <location>
        <begin position="165"/>
        <end position="167"/>
    </location>
    <ligand>
        <name>NADP(+)</name>
        <dbReference type="ChEBI" id="CHEBI:58349"/>
    </ligand>
</feature>
<keyword evidence="16" id="KW-1185">Reference proteome</keyword>
<dbReference type="OrthoDB" id="9803580at2"/>
<keyword evidence="4 12" id="KW-0028">Amino-acid biosynthesis</keyword>
<comment type="function">
    <text evidence="12">Catalyzes the oxidation of 5,10-methylenetetrahydrofolate to 5,10-methenyltetrahydrofolate and then the hydrolysis of 5,10-methenyltetrahydrofolate to 10-formyltetrahydrofolate.</text>
</comment>
<keyword evidence="6 12" id="KW-0378">Hydrolase</keyword>